<dbReference type="PANTHER" id="PTHR33420:SF14">
    <property type="entry name" value="TYPE 1 FIMBRIN D-MANNOSE SPECIFIC ADHESIN"/>
    <property type="match status" value="1"/>
</dbReference>
<evidence type="ECO:0000256" key="2">
    <source>
        <dbReference type="ARBA" id="ARBA00006671"/>
    </source>
</evidence>
<feature type="chain" id="PRO_5007619952" evidence="4">
    <location>
        <begin position="19"/>
        <end position="331"/>
    </location>
</feature>
<dbReference type="Gene3D" id="2.60.40.1090">
    <property type="entry name" value="Fimbrial-type adhesion domain"/>
    <property type="match status" value="1"/>
</dbReference>
<dbReference type="Proteomes" id="UP000054851">
    <property type="component" value="Unassembled WGS sequence"/>
</dbReference>
<comment type="subcellular location">
    <subcellularLocation>
        <location evidence="1">Fimbrium</location>
    </subcellularLocation>
</comment>
<keyword evidence="3" id="KW-0281">Fimbrium</keyword>
<evidence type="ECO:0000313" key="6">
    <source>
        <dbReference type="EMBL" id="SAK49760.1"/>
    </source>
</evidence>
<dbReference type="OrthoDB" id="8678921at2"/>
<name>A0A157ZW81_9BURK</name>
<dbReference type="InterPro" id="IPR000259">
    <property type="entry name" value="Adhesion_dom_fimbrial"/>
</dbReference>
<comment type="similarity">
    <text evidence="2">Belongs to the fimbrial protein family.</text>
</comment>
<dbReference type="InterPro" id="IPR036937">
    <property type="entry name" value="Adhesion_dom_fimbrial_sf"/>
</dbReference>
<dbReference type="EMBL" id="FCOA02000003">
    <property type="protein sequence ID" value="SAK49760.1"/>
    <property type="molecule type" value="Genomic_DNA"/>
</dbReference>
<protein>
    <submittedName>
        <fullName evidence="6">Type-1 fimbrial protein subunit A</fullName>
    </submittedName>
</protein>
<evidence type="ECO:0000256" key="3">
    <source>
        <dbReference type="ARBA" id="ARBA00023263"/>
    </source>
</evidence>
<proteinExistence type="inferred from homology"/>
<dbReference type="STRING" id="1777140.AWB79_01469"/>
<dbReference type="Pfam" id="PF00419">
    <property type="entry name" value="Fimbrial"/>
    <property type="match status" value="1"/>
</dbReference>
<dbReference type="GO" id="GO:0009289">
    <property type="term" value="C:pilus"/>
    <property type="evidence" value="ECO:0007669"/>
    <property type="project" value="UniProtKB-SubCell"/>
</dbReference>
<dbReference type="SUPFAM" id="SSF49401">
    <property type="entry name" value="Bacterial adhesins"/>
    <property type="match status" value="1"/>
</dbReference>
<evidence type="ECO:0000259" key="5">
    <source>
        <dbReference type="Pfam" id="PF00419"/>
    </source>
</evidence>
<organism evidence="6 7">
    <name type="scientific">Caballeronia hypogeia</name>
    <dbReference type="NCBI Taxonomy" id="1777140"/>
    <lineage>
        <taxon>Bacteria</taxon>
        <taxon>Pseudomonadati</taxon>
        <taxon>Pseudomonadota</taxon>
        <taxon>Betaproteobacteria</taxon>
        <taxon>Burkholderiales</taxon>
        <taxon>Burkholderiaceae</taxon>
        <taxon>Caballeronia</taxon>
    </lineage>
</organism>
<evidence type="ECO:0000256" key="4">
    <source>
        <dbReference type="SAM" id="SignalP"/>
    </source>
</evidence>
<feature type="signal peptide" evidence="4">
    <location>
        <begin position="1"/>
        <end position="18"/>
    </location>
</feature>
<comment type="caution">
    <text evidence="6">The sequence shown here is derived from an EMBL/GenBank/DDBJ whole genome shotgun (WGS) entry which is preliminary data.</text>
</comment>
<keyword evidence="7" id="KW-1185">Reference proteome</keyword>
<dbReference type="InterPro" id="IPR050263">
    <property type="entry name" value="Bact_Fimbrial_Adh_Pro"/>
</dbReference>
<keyword evidence="4" id="KW-0732">Signal</keyword>
<reference evidence="6" key="1">
    <citation type="submission" date="2016-01" db="EMBL/GenBank/DDBJ databases">
        <authorList>
            <person name="Peeters C."/>
        </authorList>
    </citation>
    <scope>NUCLEOTIDE SEQUENCE</scope>
    <source>
        <strain evidence="6">LMG 29322</strain>
    </source>
</reference>
<dbReference type="PANTHER" id="PTHR33420">
    <property type="entry name" value="FIMBRIAL SUBUNIT ELFA-RELATED"/>
    <property type="match status" value="1"/>
</dbReference>
<accession>A0A157ZW81</accession>
<dbReference type="PROSITE" id="PS51257">
    <property type="entry name" value="PROKAR_LIPOPROTEIN"/>
    <property type="match status" value="1"/>
</dbReference>
<dbReference type="AlphaFoldDB" id="A0A157ZW81"/>
<dbReference type="Gene3D" id="2.60.40.3310">
    <property type="match status" value="1"/>
</dbReference>
<feature type="domain" description="Fimbrial-type adhesion" evidence="5">
    <location>
        <begin position="186"/>
        <end position="331"/>
    </location>
</feature>
<dbReference type="InterPro" id="IPR008966">
    <property type="entry name" value="Adhesion_dom_sf"/>
</dbReference>
<gene>
    <name evidence="6" type="ORF">AWB79_01469</name>
</gene>
<dbReference type="GO" id="GO:0043709">
    <property type="term" value="P:cell adhesion involved in single-species biofilm formation"/>
    <property type="evidence" value="ECO:0007669"/>
    <property type="project" value="TreeGrafter"/>
</dbReference>
<evidence type="ECO:0000256" key="1">
    <source>
        <dbReference type="ARBA" id="ARBA00004561"/>
    </source>
</evidence>
<sequence length="331" mass="33410">MRIVMVALLGFFSCSAHAGLSCEVANVNKTISAGTIPVPVGAAVGQTVATLAPDGFQFPCWLPAGQASTLWADLSVPVAPASGFSDVYPTGVPGLGVRYSFNSAYCGARNVVLANGGMTLTCSFTGPIDAYSPDLTVTASFVVTGQIAAGAATLTSAPRVNINYRHSDSGGSWAKSPLYTGSANGVLTQATCSVNQTSVSVIMPTADTRAFSSGLGAVAAPQPFTLSLTCQTGAKVLITLTDAVNPANRGTSLQLTADSSAAGIGIQILNTAGSPVVFGADSATPGNANQWPIGDSPNGMLQIPLTARYVRTGAVTAGTVKGLATFTMSYQ</sequence>
<evidence type="ECO:0000313" key="7">
    <source>
        <dbReference type="Proteomes" id="UP000054851"/>
    </source>
</evidence>